<name>A0A0K9GQW4_9BACI</name>
<dbReference type="STRING" id="1679170.AC625_05460"/>
<proteinExistence type="predicted"/>
<dbReference type="Proteomes" id="UP000037146">
    <property type="component" value="Unassembled WGS sequence"/>
</dbReference>
<protein>
    <submittedName>
        <fullName evidence="1">EcsC</fullName>
    </submittedName>
</protein>
<dbReference type="RefSeq" id="WP_049683603.1">
    <property type="nucleotide sequence ID" value="NZ_LFZW01000001.1"/>
</dbReference>
<evidence type="ECO:0000313" key="1">
    <source>
        <dbReference type="EMBL" id="KMY49023.1"/>
    </source>
</evidence>
<dbReference type="Pfam" id="PF12787">
    <property type="entry name" value="EcsC"/>
    <property type="match status" value="1"/>
</dbReference>
<reference evidence="2" key="1">
    <citation type="submission" date="2015-07" db="EMBL/GenBank/DDBJ databases">
        <title>Genome sequencing project for genomic taxonomy and phylogenomics of Bacillus-like bacteria.</title>
        <authorList>
            <person name="Liu B."/>
            <person name="Wang J."/>
            <person name="Zhu Y."/>
            <person name="Liu G."/>
            <person name="Chen Q."/>
            <person name="Chen Z."/>
            <person name="Lan J."/>
            <person name="Che J."/>
            <person name="Ge C."/>
            <person name="Shi H."/>
            <person name="Pan Z."/>
            <person name="Liu X."/>
        </authorList>
    </citation>
    <scope>NUCLEOTIDE SEQUENCE [LARGE SCALE GENOMIC DNA]</scope>
    <source>
        <strain evidence="2">FJAT-27997</strain>
    </source>
</reference>
<dbReference type="AlphaFoldDB" id="A0A0K9GQW4"/>
<dbReference type="PATRIC" id="fig|1679170.3.peg.1170"/>
<comment type="caution">
    <text evidence="1">The sequence shown here is derived from an EMBL/GenBank/DDBJ whole genome shotgun (WGS) entry which is preliminary data.</text>
</comment>
<accession>A0A0K9GQW4</accession>
<dbReference type="InterPro" id="IPR024787">
    <property type="entry name" value="EcsC"/>
</dbReference>
<dbReference type="PANTHER" id="PTHR41260:SF1">
    <property type="entry name" value="PROTEIN ECSC"/>
    <property type="match status" value="1"/>
</dbReference>
<sequence length="248" mass="28608">MSFIQKLEAIAIDTYEQIINRELMAWKKKILRKSGTFERMSKTAQNKMNTFIPKKVHGVITESVRNLVEAVLKGSKFVSKERDVSCLNLQQKDQWVKETIVTYRKTAVIEGAGTGAGGILLGLADFPLLLSIKMKLLFEIAGLYGFDAKKYEERLFILHIFQLAFSGEEKRRETLDIIEHWNETEHTRELDWQEFQQEYRDQIDFVKMFQLVPGIGAAVGAYANHQLLEQLGETAMNGYRLRILSEKE</sequence>
<dbReference type="PANTHER" id="PTHR41260">
    <property type="entry name" value="PROTEIN ECSC"/>
    <property type="match status" value="1"/>
</dbReference>
<gene>
    <name evidence="1" type="ORF">AC625_05460</name>
</gene>
<organism evidence="1 2">
    <name type="scientific">Peribacillus loiseleuriae</name>
    <dbReference type="NCBI Taxonomy" id="1679170"/>
    <lineage>
        <taxon>Bacteria</taxon>
        <taxon>Bacillati</taxon>
        <taxon>Bacillota</taxon>
        <taxon>Bacilli</taxon>
        <taxon>Bacillales</taxon>
        <taxon>Bacillaceae</taxon>
        <taxon>Peribacillus</taxon>
    </lineage>
</organism>
<keyword evidence="2" id="KW-1185">Reference proteome</keyword>
<dbReference type="EMBL" id="LFZW01000001">
    <property type="protein sequence ID" value="KMY49023.1"/>
    <property type="molecule type" value="Genomic_DNA"/>
</dbReference>
<evidence type="ECO:0000313" key="2">
    <source>
        <dbReference type="Proteomes" id="UP000037146"/>
    </source>
</evidence>